<dbReference type="Proteomes" id="UP000314294">
    <property type="component" value="Unassembled WGS sequence"/>
</dbReference>
<comment type="caution">
    <text evidence="2">The sequence shown here is derived from an EMBL/GenBank/DDBJ whole genome shotgun (WGS) entry which is preliminary data.</text>
</comment>
<feature type="region of interest" description="Disordered" evidence="1">
    <location>
        <begin position="1"/>
        <end position="65"/>
    </location>
</feature>
<accession>A0A4Z2ITT8</accession>
<organism evidence="2 3">
    <name type="scientific">Liparis tanakae</name>
    <name type="common">Tanaka's snailfish</name>
    <dbReference type="NCBI Taxonomy" id="230148"/>
    <lineage>
        <taxon>Eukaryota</taxon>
        <taxon>Metazoa</taxon>
        <taxon>Chordata</taxon>
        <taxon>Craniata</taxon>
        <taxon>Vertebrata</taxon>
        <taxon>Euteleostomi</taxon>
        <taxon>Actinopterygii</taxon>
        <taxon>Neopterygii</taxon>
        <taxon>Teleostei</taxon>
        <taxon>Neoteleostei</taxon>
        <taxon>Acanthomorphata</taxon>
        <taxon>Eupercaria</taxon>
        <taxon>Perciformes</taxon>
        <taxon>Cottioidei</taxon>
        <taxon>Cottales</taxon>
        <taxon>Liparidae</taxon>
        <taxon>Liparis</taxon>
    </lineage>
</organism>
<dbReference type="AlphaFoldDB" id="A0A4Z2ITT8"/>
<feature type="compositionally biased region" description="Polar residues" evidence="1">
    <location>
        <begin position="1"/>
        <end position="13"/>
    </location>
</feature>
<keyword evidence="3" id="KW-1185">Reference proteome</keyword>
<evidence type="ECO:0000313" key="3">
    <source>
        <dbReference type="Proteomes" id="UP000314294"/>
    </source>
</evidence>
<evidence type="ECO:0000313" key="2">
    <source>
        <dbReference type="EMBL" id="TNN81241.1"/>
    </source>
</evidence>
<dbReference type="EMBL" id="SRLO01000048">
    <property type="protein sequence ID" value="TNN81241.1"/>
    <property type="molecule type" value="Genomic_DNA"/>
</dbReference>
<reference evidence="2 3" key="1">
    <citation type="submission" date="2019-03" db="EMBL/GenBank/DDBJ databases">
        <title>First draft genome of Liparis tanakae, snailfish: a comprehensive survey of snailfish specific genes.</title>
        <authorList>
            <person name="Kim W."/>
            <person name="Song I."/>
            <person name="Jeong J.-H."/>
            <person name="Kim D."/>
            <person name="Kim S."/>
            <person name="Ryu S."/>
            <person name="Song J.Y."/>
            <person name="Lee S.K."/>
        </authorList>
    </citation>
    <scope>NUCLEOTIDE SEQUENCE [LARGE SCALE GENOMIC DNA]</scope>
    <source>
        <tissue evidence="2">Muscle</tissue>
    </source>
</reference>
<gene>
    <name evidence="2" type="ORF">EYF80_008575</name>
</gene>
<name>A0A4Z2ITT8_9TELE</name>
<protein>
    <submittedName>
        <fullName evidence="2">Uncharacterized protein</fullName>
    </submittedName>
</protein>
<evidence type="ECO:0000256" key="1">
    <source>
        <dbReference type="SAM" id="MobiDB-lite"/>
    </source>
</evidence>
<sequence length="128" mass="13781">MLSVQGKLTQRYTVGSPADGKPGGRAVSVRKPGGRAVSVYAQAPRPPTPRETKATAGNPKPHDVILREHRLPAATANTGGEKEEQLFTDTNRLAAAFKDITTDVRKMQQVVHSGMLISSSTRSQFVLM</sequence>
<proteinExistence type="predicted"/>